<dbReference type="PROSITE" id="PS50294">
    <property type="entry name" value="WD_REPEATS_REGION"/>
    <property type="match status" value="3"/>
</dbReference>
<sequence length="633" mass="71300">MKACTKCDNFATWYSKSAEEFICDSHKSAFPESSIVQLPPQLTAEDTEAINQEISHRSNFIENVCVKLNKIKSNIIRNVEELHGKTVNSLQHKSLAYSELLLKSDYSFEDLETLQSLLTTKMVYKKHIQHQLKAELHNFYNQELWAEKSLKSIQFDNISKAIPEIEHFHGLHLENYGGGANTLTISKDNKYLIIGCKDSSIHVWSLSKKTQKFVMRGESGSVDCLSISSDNSYIVSGNSSGVHLWNFRLRKHELLIKSDLRQVRSIIISHDNKYALACGSKESILGASLPVVVYSLDQRKELFEFSSKNFNVTCAALCKKNKTLVTGCSDNEVRLWNFIEKKLDVALEGHKGAITGVSITNDDAYMVSVSVDQTARVWSMSRKSIKYLIPISEDSANTPRSLQIAGDDKLLVIGCNEGNVLIWNLKKHKDKVADVEFFPKQVKKALLTHDGSQLIACGDPSDTISHSNQSVKIWNMSGQSFETPLPGHIDKVTSLAYTSDFEILVSGSLDSTVRVWNIEEKNEICVFEGHTSQVNTVCISSNDRYAASGSNDATVKVWDLKKKRVYADFAGHGQSVVKVKFTNDCIFLVSKCKNKQVFMWNVKEKKREEIIDGSKAIKKWVQQYPEIKEVIEN</sequence>
<dbReference type="EMBL" id="MPUH01000028">
    <property type="protein sequence ID" value="OMJ94318.1"/>
    <property type="molecule type" value="Genomic_DNA"/>
</dbReference>
<dbReference type="PROSITE" id="PS50082">
    <property type="entry name" value="WD_REPEATS_2"/>
    <property type="match status" value="6"/>
</dbReference>
<dbReference type="GO" id="GO:0005669">
    <property type="term" value="C:transcription factor TFIID complex"/>
    <property type="evidence" value="ECO:0007669"/>
    <property type="project" value="TreeGrafter"/>
</dbReference>
<feature type="repeat" description="WD" evidence="3">
    <location>
        <begin position="305"/>
        <end position="337"/>
    </location>
</feature>
<organism evidence="4 5">
    <name type="scientific">Stentor coeruleus</name>
    <dbReference type="NCBI Taxonomy" id="5963"/>
    <lineage>
        <taxon>Eukaryota</taxon>
        <taxon>Sar</taxon>
        <taxon>Alveolata</taxon>
        <taxon>Ciliophora</taxon>
        <taxon>Postciliodesmatophora</taxon>
        <taxon>Heterotrichea</taxon>
        <taxon>Heterotrichida</taxon>
        <taxon>Stentoridae</taxon>
        <taxon>Stentor</taxon>
    </lineage>
</organism>
<dbReference type="InterPro" id="IPR001680">
    <property type="entry name" value="WD40_rpt"/>
</dbReference>
<dbReference type="CDD" id="cd00200">
    <property type="entry name" value="WD40"/>
    <property type="match status" value="1"/>
</dbReference>
<evidence type="ECO:0000256" key="2">
    <source>
        <dbReference type="ARBA" id="ARBA00022737"/>
    </source>
</evidence>
<dbReference type="InterPro" id="IPR015943">
    <property type="entry name" value="WD40/YVTN_repeat-like_dom_sf"/>
</dbReference>
<dbReference type="PRINTS" id="PR00320">
    <property type="entry name" value="GPROTEINBRPT"/>
</dbReference>
<dbReference type="SUPFAM" id="SSF50998">
    <property type="entry name" value="Quinoprotein alcohol dehydrogenase-like"/>
    <property type="match status" value="1"/>
</dbReference>
<evidence type="ECO:0000256" key="3">
    <source>
        <dbReference type="PROSITE-ProRule" id="PRU00221"/>
    </source>
</evidence>
<protein>
    <submittedName>
        <fullName evidence="4">Uncharacterized protein</fullName>
    </submittedName>
</protein>
<dbReference type="PROSITE" id="PS00678">
    <property type="entry name" value="WD_REPEATS_1"/>
    <property type="match status" value="2"/>
</dbReference>
<feature type="repeat" description="WD" evidence="3">
    <location>
        <begin position="527"/>
        <end position="568"/>
    </location>
</feature>
<dbReference type="GO" id="GO:0006367">
    <property type="term" value="P:transcription initiation at RNA polymerase II promoter"/>
    <property type="evidence" value="ECO:0007669"/>
    <property type="project" value="TreeGrafter"/>
</dbReference>
<accession>A0A1R2CZ83</accession>
<dbReference type="SMART" id="SM00320">
    <property type="entry name" value="WD40"/>
    <property type="match status" value="9"/>
</dbReference>
<comment type="caution">
    <text evidence="4">The sequence shown here is derived from an EMBL/GenBank/DDBJ whole genome shotgun (WGS) entry which is preliminary data.</text>
</comment>
<dbReference type="InterPro" id="IPR020472">
    <property type="entry name" value="WD40_PAC1"/>
</dbReference>
<dbReference type="OrthoDB" id="293334at2759"/>
<name>A0A1R2CZ83_9CILI</name>
<keyword evidence="1 3" id="KW-0853">WD repeat</keyword>
<feature type="repeat" description="WD" evidence="3">
    <location>
        <begin position="173"/>
        <end position="214"/>
    </location>
</feature>
<feature type="repeat" description="WD" evidence="3">
    <location>
        <begin position="347"/>
        <end position="388"/>
    </location>
</feature>
<dbReference type="Pfam" id="PF00400">
    <property type="entry name" value="WD40"/>
    <property type="match status" value="6"/>
</dbReference>
<dbReference type="Proteomes" id="UP000187209">
    <property type="component" value="Unassembled WGS sequence"/>
</dbReference>
<dbReference type="InterPro" id="IPR019775">
    <property type="entry name" value="WD40_repeat_CS"/>
</dbReference>
<dbReference type="InterPro" id="IPR011047">
    <property type="entry name" value="Quinoprotein_ADH-like_sf"/>
</dbReference>
<gene>
    <name evidence="4" type="ORF">SteCoe_2517</name>
</gene>
<keyword evidence="2" id="KW-0677">Repeat</keyword>
<dbReference type="AlphaFoldDB" id="A0A1R2CZ83"/>
<dbReference type="PANTHER" id="PTHR19879">
    <property type="entry name" value="TRANSCRIPTION INITIATION FACTOR TFIID"/>
    <property type="match status" value="1"/>
</dbReference>
<keyword evidence="5" id="KW-1185">Reference proteome</keyword>
<feature type="repeat" description="WD" evidence="3">
    <location>
        <begin position="485"/>
        <end position="526"/>
    </location>
</feature>
<dbReference type="PANTHER" id="PTHR19879:SF1">
    <property type="entry name" value="CANNONBALL-RELATED"/>
    <property type="match status" value="1"/>
</dbReference>
<dbReference type="GO" id="GO:0016251">
    <property type="term" value="F:RNA polymerase II general transcription initiation factor activity"/>
    <property type="evidence" value="ECO:0007669"/>
    <property type="project" value="TreeGrafter"/>
</dbReference>
<evidence type="ECO:0000313" key="5">
    <source>
        <dbReference type="Proteomes" id="UP000187209"/>
    </source>
</evidence>
<evidence type="ECO:0000256" key="1">
    <source>
        <dbReference type="ARBA" id="ARBA00022574"/>
    </source>
</evidence>
<feature type="repeat" description="WD" evidence="3">
    <location>
        <begin position="569"/>
        <end position="610"/>
    </location>
</feature>
<dbReference type="Gene3D" id="2.130.10.10">
    <property type="entry name" value="YVTN repeat-like/Quinoprotein amine dehydrogenase"/>
    <property type="match status" value="3"/>
</dbReference>
<proteinExistence type="predicted"/>
<reference evidence="4 5" key="1">
    <citation type="submission" date="2016-11" db="EMBL/GenBank/DDBJ databases">
        <title>The macronuclear genome of Stentor coeruleus: a giant cell with tiny introns.</title>
        <authorList>
            <person name="Slabodnick M."/>
            <person name="Ruby J.G."/>
            <person name="Reiff S.B."/>
            <person name="Swart E.C."/>
            <person name="Gosai S."/>
            <person name="Prabakaran S."/>
            <person name="Witkowska E."/>
            <person name="Larue G.E."/>
            <person name="Fisher S."/>
            <person name="Freeman R.M."/>
            <person name="Gunawardena J."/>
            <person name="Chu W."/>
            <person name="Stover N.A."/>
            <person name="Gregory B.D."/>
            <person name="Nowacki M."/>
            <person name="Derisi J."/>
            <person name="Roy S.W."/>
            <person name="Marshall W.F."/>
            <person name="Sood P."/>
        </authorList>
    </citation>
    <scope>NUCLEOTIDE SEQUENCE [LARGE SCALE GENOMIC DNA]</scope>
    <source>
        <strain evidence="4">WM001</strain>
    </source>
</reference>
<evidence type="ECO:0000313" key="4">
    <source>
        <dbReference type="EMBL" id="OMJ94318.1"/>
    </source>
</evidence>